<dbReference type="PANTHER" id="PTHR43877:SF1">
    <property type="entry name" value="ACETYLTRANSFERASE"/>
    <property type="match status" value="1"/>
</dbReference>
<accession>A0ABY3RLZ6</accession>
<protein>
    <submittedName>
        <fullName evidence="4">GNAT family N-acetyltransferase</fullName>
        <ecNumber evidence="4">2.3.1.-</ecNumber>
    </submittedName>
</protein>
<dbReference type="InterPro" id="IPR050832">
    <property type="entry name" value="Bact_Acetyltransf"/>
</dbReference>
<dbReference type="EC" id="2.3.1.-" evidence="4"/>
<name>A0ABY3RLZ6_9BRAD</name>
<sequence>MLGELIIRDAVTADLQALQSLYQHLSTGDAVCSPDEAERIFARLLLYPGSTIVVGEVDSRIVTTCTLVVIPNLTRGGKSYGLIENVVTNADWRGFGFGRQVLSAATERAWAAGCYKVMLMTGSTKPQTLAFYERAGFAQSKTGFQIRRHPVRPD</sequence>
<dbReference type="PROSITE" id="PS51186">
    <property type="entry name" value="GNAT"/>
    <property type="match status" value="1"/>
</dbReference>
<dbReference type="SUPFAM" id="SSF55729">
    <property type="entry name" value="Acyl-CoA N-acyltransferases (Nat)"/>
    <property type="match status" value="1"/>
</dbReference>
<reference evidence="4" key="1">
    <citation type="journal article" date="2024" name="Antonie Van Leeuwenhoek">
        <title>Bradyrhizobium ontarionense sp. nov., a novel bacterial symbiont isolated from Aeschynomene indica (Indian jointvetch), harbours photosynthesis, nitrogen fixation and nitrous oxide (N2O) reductase genes.</title>
        <authorList>
            <person name="Bromfield E.S.P."/>
            <person name="Cloutier S."/>
        </authorList>
    </citation>
    <scope>NUCLEOTIDE SEQUENCE</scope>
    <source>
        <strain evidence="4">A19</strain>
    </source>
</reference>
<dbReference type="InterPro" id="IPR016181">
    <property type="entry name" value="Acyl_CoA_acyltransferase"/>
</dbReference>
<evidence type="ECO:0000256" key="2">
    <source>
        <dbReference type="ARBA" id="ARBA00023315"/>
    </source>
</evidence>
<dbReference type="CDD" id="cd04301">
    <property type="entry name" value="NAT_SF"/>
    <property type="match status" value="1"/>
</dbReference>
<dbReference type="Gene3D" id="3.40.630.30">
    <property type="match status" value="1"/>
</dbReference>
<organism evidence="4 5">
    <name type="scientific">Bradyrhizobium ontarionense</name>
    <dbReference type="NCBI Taxonomy" id="2898149"/>
    <lineage>
        <taxon>Bacteria</taxon>
        <taxon>Pseudomonadati</taxon>
        <taxon>Pseudomonadota</taxon>
        <taxon>Alphaproteobacteria</taxon>
        <taxon>Hyphomicrobiales</taxon>
        <taxon>Nitrobacteraceae</taxon>
        <taxon>Bradyrhizobium</taxon>
    </lineage>
</organism>
<feature type="domain" description="N-acetyltransferase" evidence="3">
    <location>
        <begin position="5"/>
        <end position="154"/>
    </location>
</feature>
<evidence type="ECO:0000313" key="4">
    <source>
        <dbReference type="EMBL" id="UFZ08406.1"/>
    </source>
</evidence>
<proteinExistence type="predicted"/>
<dbReference type="InterPro" id="IPR000182">
    <property type="entry name" value="GNAT_dom"/>
</dbReference>
<keyword evidence="1 4" id="KW-0808">Transferase</keyword>
<keyword evidence="5" id="KW-1185">Reference proteome</keyword>
<dbReference type="EMBL" id="CP088156">
    <property type="protein sequence ID" value="UFZ08406.1"/>
    <property type="molecule type" value="Genomic_DNA"/>
</dbReference>
<evidence type="ECO:0000313" key="5">
    <source>
        <dbReference type="Proteomes" id="UP001431010"/>
    </source>
</evidence>
<evidence type="ECO:0000259" key="3">
    <source>
        <dbReference type="PROSITE" id="PS51186"/>
    </source>
</evidence>
<dbReference type="GO" id="GO:0016746">
    <property type="term" value="F:acyltransferase activity"/>
    <property type="evidence" value="ECO:0007669"/>
    <property type="project" value="UniProtKB-KW"/>
</dbReference>
<dbReference type="PANTHER" id="PTHR43877">
    <property type="entry name" value="AMINOALKYLPHOSPHONATE N-ACETYLTRANSFERASE-RELATED-RELATED"/>
    <property type="match status" value="1"/>
</dbReference>
<gene>
    <name evidence="4" type="ORF">LQG66_19105</name>
</gene>
<evidence type="ECO:0000256" key="1">
    <source>
        <dbReference type="ARBA" id="ARBA00022679"/>
    </source>
</evidence>
<dbReference type="Pfam" id="PF00583">
    <property type="entry name" value="Acetyltransf_1"/>
    <property type="match status" value="1"/>
</dbReference>
<keyword evidence="2 4" id="KW-0012">Acyltransferase</keyword>
<dbReference type="Proteomes" id="UP001431010">
    <property type="component" value="Chromosome"/>
</dbReference>